<evidence type="ECO:0008006" key="8">
    <source>
        <dbReference type="Google" id="ProtNLM"/>
    </source>
</evidence>
<evidence type="ECO:0000313" key="7">
    <source>
        <dbReference type="Proteomes" id="UP000709295"/>
    </source>
</evidence>
<keyword evidence="5" id="KW-1133">Transmembrane helix</keyword>
<organism evidence="6 7">
    <name type="scientific">Phytophthora aleatoria</name>
    <dbReference type="NCBI Taxonomy" id="2496075"/>
    <lineage>
        <taxon>Eukaryota</taxon>
        <taxon>Sar</taxon>
        <taxon>Stramenopiles</taxon>
        <taxon>Oomycota</taxon>
        <taxon>Peronosporomycetes</taxon>
        <taxon>Peronosporales</taxon>
        <taxon>Peronosporaceae</taxon>
        <taxon>Phytophthora</taxon>
    </lineage>
</organism>
<keyword evidence="5" id="KW-0812">Transmembrane</keyword>
<dbReference type="Proteomes" id="UP000709295">
    <property type="component" value="Unassembled WGS sequence"/>
</dbReference>
<feature type="transmembrane region" description="Helical" evidence="5">
    <location>
        <begin position="313"/>
        <end position="335"/>
    </location>
</feature>
<keyword evidence="2 5" id="KW-0472">Membrane</keyword>
<comment type="subcellular location">
    <subcellularLocation>
        <location evidence="1">Membrane</location>
    </subcellularLocation>
</comment>
<protein>
    <recommendedName>
        <fullName evidence="8">Beta-glucan synthesis-associated protein</fullName>
    </recommendedName>
</protein>
<dbReference type="FunFam" id="2.60.120.200:FF:000157">
    <property type="entry name" value="Beta-glucan synthesis-associated protein SKN1"/>
    <property type="match status" value="1"/>
</dbReference>
<reference evidence="6" key="1">
    <citation type="submission" date="2021-01" db="EMBL/GenBank/DDBJ databases">
        <title>Phytophthora aleatoria, a newly-described species from Pinus radiata is distinct from Phytophthora cactorum isolates based on comparative genomics.</title>
        <authorList>
            <person name="Mcdougal R."/>
            <person name="Panda P."/>
            <person name="Williams N."/>
            <person name="Studholme D.J."/>
        </authorList>
    </citation>
    <scope>NUCLEOTIDE SEQUENCE</scope>
    <source>
        <strain evidence="6">NZFS 4037</strain>
    </source>
</reference>
<accession>A0A8J5ITU0</accession>
<evidence type="ECO:0000256" key="1">
    <source>
        <dbReference type="ARBA" id="ARBA00004370"/>
    </source>
</evidence>
<dbReference type="Pfam" id="PF03935">
    <property type="entry name" value="SKN1_KRE6_Sbg1"/>
    <property type="match status" value="1"/>
</dbReference>
<dbReference type="GO" id="GO:0071555">
    <property type="term" value="P:cell wall organization"/>
    <property type="evidence" value="ECO:0007669"/>
    <property type="project" value="UniProtKB-KW"/>
</dbReference>
<evidence type="ECO:0000256" key="3">
    <source>
        <dbReference type="ARBA" id="ARBA00023180"/>
    </source>
</evidence>
<sequence>MPDKFRIIAPTNDTSPYCVYTAECTTIGANFPGIPAKTQIQDPKTVIANTKNGITSNTCKGVNTCPASGDGYSDLGLIDGKGPGYWGVNEDGGCMPLINGYTGAFLCDPDSSNTKCSSPLGAEEPKSKVMEPFEYQMDALSANWPVQLAAYTSYVKYQLEWVMGSQGYIRWMVEDIVIFEIPAESVENVPQDDAESNPKKLMLEEPMYVIFNVALSTSWGTTPPNPGSPCRGDGSNAQHNAICDGFPMYMKIDYIRIYQDLSSSSTMAIGCDPSTHPTKQWIEDHIDEYETTENKWIEVHGGANCESDLDCTVILSSLFGAFVIVLLVFVVYKIIGQRSRKAMVGAGITQPAILSKIEMDDIPRSNTSGSEDKVV</sequence>
<name>A0A8J5ITU0_9STRA</name>
<dbReference type="PANTHER" id="PTHR31361:SF1">
    <property type="entry name" value="BETA-GLUCAN SYNTHESIS-ASSOCIATED PROTEIN KRE6-RELATED"/>
    <property type="match status" value="1"/>
</dbReference>
<evidence type="ECO:0000256" key="2">
    <source>
        <dbReference type="ARBA" id="ARBA00023136"/>
    </source>
</evidence>
<evidence type="ECO:0000313" key="6">
    <source>
        <dbReference type="EMBL" id="KAG6967383.1"/>
    </source>
</evidence>
<dbReference type="GO" id="GO:0005886">
    <property type="term" value="C:plasma membrane"/>
    <property type="evidence" value="ECO:0007669"/>
    <property type="project" value="TreeGrafter"/>
</dbReference>
<proteinExistence type="predicted"/>
<dbReference type="GO" id="GO:0015926">
    <property type="term" value="F:glucosidase activity"/>
    <property type="evidence" value="ECO:0007669"/>
    <property type="project" value="TreeGrafter"/>
</dbReference>
<dbReference type="GO" id="GO:0006078">
    <property type="term" value="P:(1-&gt;6)-beta-D-glucan biosynthetic process"/>
    <property type="evidence" value="ECO:0007669"/>
    <property type="project" value="TreeGrafter"/>
</dbReference>
<evidence type="ECO:0000256" key="5">
    <source>
        <dbReference type="SAM" id="Phobius"/>
    </source>
</evidence>
<evidence type="ECO:0000256" key="4">
    <source>
        <dbReference type="ARBA" id="ARBA00023316"/>
    </source>
</evidence>
<dbReference type="EMBL" id="JAENGY010000274">
    <property type="protein sequence ID" value="KAG6967383.1"/>
    <property type="molecule type" value="Genomic_DNA"/>
</dbReference>
<keyword evidence="4" id="KW-0961">Cell wall biogenesis/degradation</keyword>
<keyword evidence="7" id="KW-1185">Reference proteome</keyword>
<gene>
    <name evidence="6" type="ORF">JG688_00006346</name>
</gene>
<comment type="caution">
    <text evidence="6">The sequence shown here is derived from an EMBL/GenBank/DDBJ whole genome shotgun (WGS) entry which is preliminary data.</text>
</comment>
<dbReference type="GO" id="GO:0005789">
    <property type="term" value="C:endoplasmic reticulum membrane"/>
    <property type="evidence" value="ECO:0007669"/>
    <property type="project" value="TreeGrafter"/>
</dbReference>
<keyword evidence="3" id="KW-0325">Glycoprotein</keyword>
<dbReference type="InterPro" id="IPR005629">
    <property type="entry name" value="Skn1/Kre6/Sbg1"/>
</dbReference>
<dbReference type="AlphaFoldDB" id="A0A8J5ITU0"/>
<dbReference type="PANTHER" id="PTHR31361">
    <property type="entry name" value="BETA-GLUCAN SYNTHESIS-ASSOCIATED PROTEIN KRE6-RELATED"/>
    <property type="match status" value="1"/>
</dbReference>